<sequence>MQVILLDKIGNLGGLGDQVNVKSGYARNFLIPQGKAVMATKDNVAMFETRRAELEAKVAEQLAAAEARAESVNTLEGVSIASKAGDEGKLFGSIGTRDIADAITAAGVAVAKSEVRLPEGALRNIGEFEVSIQLHSEVFATAKIAIVAAE</sequence>
<evidence type="ECO:0000313" key="9">
    <source>
        <dbReference type="EMBL" id="MEZ8723590.1"/>
    </source>
</evidence>
<dbReference type="HAMAP" id="MF_00503">
    <property type="entry name" value="Ribosomal_bL9"/>
    <property type="match status" value="1"/>
</dbReference>
<dbReference type="SUPFAM" id="SSF55658">
    <property type="entry name" value="L9 N-domain-like"/>
    <property type="match status" value="1"/>
</dbReference>
<accession>A0ABV4N397</accession>
<dbReference type="Gene3D" id="3.10.430.100">
    <property type="entry name" value="Ribosomal protein L9, C-terminal domain"/>
    <property type="match status" value="1"/>
</dbReference>
<proteinExistence type="inferred from homology"/>
<evidence type="ECO:0000256" key="4">
    <source>
        <dbReference type="ARBA" id="ARBA00022980"/>
    </source>
</evidence>
<evidence type="ECO:0000256" key="3">
    <source>
        <dbReference type="ARBA" id="ARBA00022884"/>
    </source>
</evidence>
<dbReference type="Pfam" id="PF01281">
    <property type="entry name" value="Ribosomal_L9_N"/>
    <property type="match status" value="1"/>
</dbReference>
<dbReference type="Pfam" id="PF03948">
    <property type="entry name" value="Ribosomal_L9_C"/>
    <property type="match status" value="1"/>
</dbReference>
<keyword evidence="2 7" id="KW-0699">rRNA-binding</keyword>
<dbReference type="InterPro" id="IPR000244">
    <property type="entry name" value="Ribosomal_bL9"/>
</dbReference>
<dbReference type="GO" id="GO:0005840">
    <property type="term" value="C:ribosome"/>
    <property type="evidence" value="ECO:0007669"/>
    <property type="project" value="UniProtKB-KW"/>
</dbReference>
<keyword evidence="4 7" id="KW-0689">Ribosomal protein</keyword>
<protein>
    <recommendedName>
        <fullName evidence="6 7">Large ribosomal subunit protein bL9</fullName>
    </recommendedName>
</protein>
<dbReference type="InterPro" id="IPR036935">
    <property type="entry name" value="Ribosomal_bL9_N_sf"/>
</dbReference>
<keyword evidence="3 7" id="KW-0694">RNA-binding</keyword>
<dbReference type="EMBL" id="JBFSSG010000068">
    <property type="protein sequence ID" value="MEZ8723590.1"/>
    <property type="molecule type" value="Genomic_DNA"/>
</dbReference>
<evidence type="ECO:0000256" key="6">
    <source>
        <dbReference type="ARBA" id="ARBA00035292"/>
    </source>
</evidence>
<dbReference type="InterPro" id="IPR020070">
    <property type="entry name" value="Ribosomal_bL9_N"/>
</dbReference>
<comment type="similarity">
    <text evidence="1 7">Belongs to the bacterial ribosomal protein bL9 family.</text>
</comment>
<dbReference type="SUPFAM" id="SSF55653">
    <property type="entry name" value="Ribosomal protein L9 C-domain"/>
    <property type="match status" value="1"/>
</dbReference>
<dbReference type="InterPro" id="IPR020594">
    <property type="entry name" value="Ribosomal_bL9_bac/chp"/>
</dbReference>
<feature type="domain" description="Ribosomal protein L9" evidence="8">
    <location>
        <begin position="13"/>
        <end position="40"/>
    </location>
</feature>
<evidence type="ECO:0000256" key="7">
    <source>
        <dbReference type="HAMAP-Rule" id="MF_00503"/>
    </source>
</evidence>
<dbReference type="Gene3D" id="3.40.5.10">
    <property type="entry name" value="Ribosomal protein L9, N-terminal domain"/>
    <property type="match status" value="1"/>
</dbReference>
<organism evidence="9 10">
    <name type="scientific">Vibrio pomeroyi</name>
    <dbReference type="NCBI Taxonomy" id="198832"/>
    <lineage>
        <taxon>Bacteria</taxon>
        <taxon>Pseudomonadati</taxon>
        <taxon>Pseudomonadota</taxon>
        <taxon>Gammaproteobacteria</taxon>
        <taxon>Vibrionales</taxon>
        <taxon>Vibrionaceae</taxon>
        <taxon>Vibrio</taxon>
    </lineage>
</organism>
<keyword evidence="10" id="KW-1185">Reference proteome</keyword>
<evidence type="ECO:0000256" key="5">
    <source>
        <dbReference type="ARBA" id="ARBA00023274"/>
    </source>
</evidence>
<evidence type="ECO:0000313" key="10">
    <source>
        <dbReference type="Proteomes" id="UP001570071"/>
    </source>
</evidence>
<evidence type="ECO:0000256" key="2">
    <source>
        <dbReference type="ARBA" id="ARBA00022730"/>
    </source>
</evidence>
<evidence type="ECO:0000256" key="1">
    <source>
        <dbReference type="ARBA" id="ARBA00010605"/>
    </source>
</evidence>
<name>A0ABV4N397_9VIBR</name>
<comment type="function">
    <text evidence="7">Binds to the 23S rRNA.</text>
</comment>
<dbReference type="RefSeq" id="WP_017632695.1">
    <property type="nucleotide sequence ID" value="NZ_AP025506.1"/>
</dbReference>
<dbReference type="PROSITE" id="PS00651">
    <property type="entry name" value="RIBOSOMAL_L9"/>
    <property type="match status" value="1"/>
</dbReference>
<keyword evidence="5 7" id="KW-0687">Ribonucleoprotein</keyword>
<evidence type="ECO:0000259" key="8">
    <source>
        <dbReference type="PROSITE" id="PS00651"/>
    </source>
</evidence>
<dbReference type="PANTHER" id="PTHR21368">
    <property type="entry name" value="50S RIBOSOMAL PROTEIN L9"/>
    <property type="match status" value="1"/>
</dbReference>
<reference evidence="9 10" key="1">
    <citation type="journal article" date="2024" name="ISME J.">
        <title>Tailless and filamentous prophages are predominant in marine Vibrio.</title>
        <authorList>
            <person name="Steensen K."/>
            <person name="Seneca J."/>
            <person name="Bartlau N."/>
            <person name="Yu X.A."/>
            <person name="Hussain F.A."/>
            <person name="Polz M.F."/>
        </authorList>
    </citation>
    <scope>NUCLEOTIDE SEQUENCE [LARGE SCALE GENOMIC DNA]</scope>
    <source>
        <strain evidence="9 10">10N.239.312.F12</strain>
    </source>
</reference>
<dbReference type="InterPro" id="IPR020069">
    <property type="entry name" value="Ribosomal_bL9_C"/>
</dbReference>
<dbReference type="InterPro" id="IPR036791">
    <property type="entry name" value="Ribosomal_bL9_C_sf"/>
</dbReference>
<comment type="caution">
    <text evidence="9">The sequence shown here is derived from an EMBL/GenBank/DDBJ whole genome shotgun (WGS) entry which is preliminary data.</text>
</comment>
<dbReference type="Proteomes" id="UP001570071">
    <property type="component" value="Unassembled WGS sequence"/>
</dbReference>
<gene>
    <name evidence="7 9" type="primary">rplI</name>
    <name evidence="9" type="ORF">AB6D66_21160</name>
</gene>
<dbReference type="InterPro" id="IPR009027">
    <property type="entry name" value="Ribosomal_bL9/RNase_H1_N"/>
</dbReference>
<dbReference type="NCBIfam" id="TIGR00158">
    <property type="entry name" value="L9"/>
    <property type="match status" value="1"/>
</dbReference>